<dbReference type="GO" id="GO:0016887">
    <property type="term" value="F:ATP hydrolysis activity"/>
    <property type="evidence" value="ECO:0007669"/>
    <property type="project" value="InterPro"/>
</dbReference>
<dbReference type="SUPFAM" id="SSF110942">
    <property type="entry name" value="HSP90 C-terminal domain"/>
    <property type="match status" value="1"/>
</dbReference>
<dbReference type="InterPro" id="IPR020568">
    <property type="entry name" value="Ribosomal_Su5_D2-typ_SF"/>
</dbReference>
<dbReference type="InterPro" id="IPR001404">
    <property type="entry name" value="Hsp90_fam"/>
</dbReference>
<dbReference type="FunFam" id="1.20.120.790:FF:000004">
    <property type="entry name" value="Heat shock protein 75 kDa"/>
    <property type="match status" value="1"/>
</dbReference>
<accession>A0A2D4ME43</accession>
<dbReference type="EMBL" id="IACM01087030">
    <property type="protein sequence ID" value="LAB31661.1"/>
    <property type="molecule type" value="Transcribed_RNA"/>
</dbReference>
<dbReference type="Pfam" id="PF00183">
    <property type="entry name" value="HSP90"/>
    <property type="match status" value="1"/>
</dbReference>
<dbReference type="SUPFAM" id="SSF54211">
    <property type="entry name" value="Ribosomal protein S5 domain 2-like"/>
    <property type="match status" value="1"/>
</dbReference>
<dbReference type="GO" id="GO:0140662">
    <property type="term" value="F:ATP-dependent protein folding chaperone"/>
    <property type="evidence" value="ECO:0007669"/>
    <property type="project" value="InterPro"/>
</dbReference>
<organism evidence="3">
    <name type="scientific">Micrurus spixii</name>
    <name type="common">Amazon coral snake</name>
    <dbReference type="NCBI Taxonomy" id="129469"/>
    <lineage>
        <taxon>Eukaryota</taxon>
        <taxon>Metazoa</taxon>
        <taxon>Chordata</taxon>
        <taxon>Craniata</taxon>
        <taxon>Vertebrata</taxon>
        <taxon>Euteleostomi</taxon>
        <taxon>Lepidosauria</taxon>
        <taxon>Squamata</taxon>
        <taxon>Bifurcata</taxon>
        <taxon>Unidentata</taxon>
        <taxon>Episquamata</taxon>
        <taxon>Toxicofera</taxon>
        <taxon>Serpentes</taxon>
        <taxon>Colubroidea</taxon>
        <taxon>Elapidae</taxon>
        <taxon>Elapinae</taxon>
        <taxon>Micrurus</taxon>
    </lineage>
</organism>
<dbReference type="Gene3D" id="3.40.50.11260">
    <property type="match status" value="1"/>
</dbReference>
<evidence type="ECO:0000313" key="3">
    <source>
        <dbReference type="EMBL" id="LAB31661.1"/>
    </source>
</evidence>
<comment type="similarity">
    <text evidence="1">Belongs to the heat shock protein 90 family.</text>
</comment>
<proteinExistence type="inferred from homology"/>
<dbReference type="GO" id="GO:0005524">
    <property type="term" value="F:ATP binding"/>
    <property type="evidence" value="ECO:0007669"/>
    <property type="project" value="InterPro"/>
</dbReference>
<evidence type="ECO:0000256" key="2">
    <source>
        <dbReference type="ARBA" id="ARBA00023186"/>
    </source>
</evidence>
<dbReference type="PANTHER" id="PTHR11528">
    <property type="entry name" value="HEAT SHOCK PROTEIN 90 FAMILY MEMBER"/>
    <property type="match status" value="1"/>
</dbReference>
<keyword evidence="2" id="KW-0143">Chaperone</keyword>
<protein>
    <recommendedName>
        <fullName evidence="4">Heat shock protein 75 kDa, mitochondrial</fullName>
    </recommendedName>
</protein>
<evidence type="ECO:0008006" key="4">
    <source>
        <dbReference type="Google" id="ProtNLM"/>
    </source>
</evidence>
<reference evidence="3" key="2">
    <citation type="submission" date="2017-11" db="EMBL/GenBank/DDBJ databases">
        <title>Coralsnake Venomics: Analyses of Venom Gland Transcriptomes and Proteomes of Six Brazilian Taxa.</title>
        <authorList>
            <person name="Aird S.D."/>
            <person name="Jorge da Silva N."/>
            <person name="Qiu L."/>
            <person name="Villar-Briones A."/>
            <person name="Aparecida-Saddi V."/>
            <person name="Campos-Telles M.P."/>
            <person name="Grau M."/>
            <person name="Mikheyev A.S."/>
        </authorList>
    </citation>
    <scope>NUCLEOTIDE SEQUENCE</scope>
    <source>
        <tissue evidence="3">Venom_gland</tissue>
    </source>
</reference>
<dbReference type="Gene3D" id="1.20.120.790">
    <property type="entry name" value="Heat shock protein 90, C-terminal domain"/>
    <property type="match status" value="1"/>
</dbReference>
<evidence type="ECO:0000256" key="1">
    <source>
        <dbReference type="ARBA" id="ARBA00008239"/>
    </source>
</evidence>
<dbReference type="AlphaFoldDB" id="A0A2D4ME43"/>
<dbReference type="FunFam" id="3.40.50.11260:FF:000004">
    <property type="entry name" value="Heat shock protein 75 mitochondrial"/>
    <property type="match status" value="1"/>
</dbReference>
<sequence>MLAEQEAKEEVAKLLRYESSVLPPGQLTSLSEYASRMPAGSRNIYYLCAPTRNLAEHSPYYEATKKKNVEVLFCYKQFDELTLLHLREFDKKKLISVETDIAVDHYKEEKFEESHSAENRLSSEVVEDLLAWIRNALGSRVAAVKVTPRLDSHPAMITVLEMGAARHFLRMQQLAKTSEERAQILQPTLEINAGHTLVKKLNQLRIDQPDLAQMLLDQIYDNAMITAGLSEDPRPMVNRLNELLARALEKH</sequence>
<dbReference type="InterPro" id="IPR037196">
    <property type="entry name" value="HSP90_C"/>
</dbReference>
<dbReference type="GO" id="GO:0051082">
    <property type="term" value="F:unfolded protein binding"/>
    <property type="evidence" value="ECO:0007669"/>
    <property type="project" value="InterPro"/>
</dbReference>
<name>A0A2D4ME43_9SAUR</name>
<reference evidence="3" key="1">
    <citation type="submission" date="2017-07" db="EMBL/GenBank/DDBJ databases">
        <authorList>
            <person name="Mikheyev A."/>
            <person name="Grau M."/>
        </authorList>
    </citation>
    <scope>NUCLEOTIDE SEQUENCE</scope>
    <source>
        <tissue evidence="3">Venom_gland</tissue>
    </source>
</reference>